<evidence type="ECO:0000313" key="18">
    <source>
        <dbReference type="EMBL" id="WLI72511.1"/>
    </source>
</evidence>
<sequence length="281" mass="30733">MPELPEVETTRRGIAPHVEGREITEVIVRQPRLRVPVPADLAERLVGARIGTLARRAKYLLVPLAGGDSACGNLAGGTLLWHLGMSGSLRITRVGELPRKHDHVDLVFEDGALLRYHDPRRFGFVDWLAGTPEQDLRLARLGPEPLSEAFDGARLFALSRGRRVAVKPFLMDNAVVVGVGNIYASEALFMAGIDPRRAAGRISRERYDRLAAAAREVLAAAITQGGTTLRDFVGGTGEPGYFKQRLNVYGRHGQPCRQCGAELRLVTLGQRASVYCPHCQT</sequence>
<comment type="subunit">
    <text evidence="3 15">Monomer.</text>
</comment>
<feature type="active site" description="Schiff-base intermediate with DNA" evidence="15">
    <location>
        <position position="2"/>
    </location>
</feature>
<evidence type="ECO:0000256" key="7">
    <source>
        <dbReference type="ARBA" id="ARBA00022801"/>
    </source>
</evidence>
<dbReference type="RefSeq" id="WP_305499242.1">
    <property type="nucleotide sequence ID" value="NZ_CP131913.1"/>
</dbReference>
<feature type="binding site" evidence="15">
    <location>
        <position position="101"/>
    </location>
    <ligand>
        <name>DNA</name>
        <dbReference type="ChEBI" id="CHEBI:16991"/>
    </ligand>
</feature>
<evidence type="ECO:0000256" key="3">
    <source>
        <dbReference type="ARBA" id="ARBA00011245"/>
    </source>
</evidence>
<comment type="function">
    <text evidence="15">Involved in base excision repair of DNA damaged by oxidation or by mutagenic agents. Acts as DNA glycosylase that recognizes and removes damaged bases. Has a preference for oxidized purines, such as 7,8-dihydro-8-oxoguanine (8-oxoG). Has AP (apurinic/apyrimidinic) lyase activity and introduces nicks in the DNA strand. Cleaves the DNA backbone by beta-delta elimination to generate a single-strand break at the site of the removed base with both 3'- and 5'-phosphates.</text>
</comment>
<evidence type="ECO:0000256" key="4">
    <source>
        <dbReference type="ARBA" id="ARBA00022723"/>
    </source>
</evidence>
<keyword evidence="9 15" id="KW-0238">DNA-binding</keyword>
<evidence type="ECO:0000259" key="17">
    <source>
        <dbReference type="PROSITE" id="PS51068"/>
    </source>
</evidence>
<comment type="cofactor">
    <cofactor evidence="15">
        <name>Zn(2+)</name>
        <dbReference type="ChEBI" id="CHEBI:29105"/>
    </cofactor>
    <text evidence="15">Binds 1 zinc ion per subunit.</text>
</comment>
<evidence type="ECO:0000256" key="12">
    <source>
        <dbReference type="ARBA" id="ARBA00023268"/>
    </source>
</evidence>
<dbReference type="PROSITE" id="PS51068">
    <property type="entry name" value="FPG_CAT"/>
    <property type="match status" value="1"/>
</dbReference>
<dbReference type="GO" id="GO:0140078">
    <property type="term" value="F:class I DNA-(apurinic or apyrimidinic site) endonuclease activity"/>
    <property type="evidence" value="ECO:0007669"/>
    <property type="project" value="UniProtKB-EC"/>
</dbReference>
<comment type="catalytic activity">
    <reaction evidence="1 15">
        <text>Hydrolysis of DNA containing ring-opened 7-methylguanine residues, releasing 2,6-diamino-4-hydroxy-5-(N-methyl)formamidopyrimidine.</text>
        <dbReference type="EC" id="3.2.2.23"/>
    </reaction>
</comment>
<evidence type="ECO:0000256" key="10">
    <source>
        <dbReference type="ARBA" id="ARBA00023204"/>
    </source>
</evidence>
<dbReference type="PROSITE" id="PS51066">
    <property type="entry name" value="ZF_FPG_2"/>
    <property type="match status" value="1"/>
</dbReference>
<keyword evidence="4 15" id="KW-0479">Metal-binding</keyword>
<feature type="active site" description="Proton donor" evidence="15">
    <location>
        <position position="3"/>
    </location>
</feature>
<dbReference type="PANTHER" id="PTHR22993">
    <property type="entry name" value="FORMAMIDOPYRIMIDINE-DNA GLYCOSYLASE"/>
    <property type="match status" value="1"/>
</dbReference>
<dbReference type="HAMAP" id="MF_00103">
    <property type="entry name" value="Fapy_DNA_glycosyl"/>
    <property type="match status" value="1"/>
</dbReference>
<dbReference type="InterPro" id="IPR012319">
    <property type="entry name" value="FPG_cat"/>
</dbReference>
<feature type="active site" description="Proton donor; for delta-elimination activity" evidence="15">
    <location>
        <position position="271"/>
    </location>
</feature>
<dbReference type="NCBIfam" id="NF002211">
    <property type="entry name" value="PRK01103.1"/>
    <property type="match status" value="1"/>
</dbReference>
<evidence type="ECO:0000256" key="11">
    <source>
        <dbReference type="ARBA" id="ARBA00023239"/>
    </source>
</evidence>
<keyword evidence="8 15" id="KW-0862">Zinc</keyword>
<evidence type="ECO:0000256" key="2">
    <source>
        <dbReference type="ARBA" id="ARBA00009409"/>
    </source>
</evidence>
<proteinExistence type="inferred from homology"/>
<gene>
    <name evidence="15 18" type="primary">mutM</name>
    <name evidence="15" type="synonym">fpg</name>
    <name evidence="18" type="ORF">B6N23_12115</name>
</gene>
<dbReference type="Pfam" id="PF06831">
    <property type="entry name" value="H2TH"/>
    <property type="match status" value="1"/>
</dbReference>
<keyword evidence="12 15" id="KW-0511">Multifunctional enzyme</keyword>
<dbReference type="EMBL" id="CP131913">
    <property type="protein sequence ID" value="WLI72511.1"/>
    <property type="molecule type" value="Genomic_DNA"/>
</dbReference>
<accession>A0ABY9H214</accession>
<dbReference type="InterPro" id="IPR010979">
    <property type="entry name" value="Ribosomal_uS13-like_H2TH"/>
</dbReference>
<dbReference type="EC" id="3.2.2.23" evidence="15"/>
<name>A0ABY9H214_9GAMM</name>
<dbReference type="EC" id="4.2.99.18" evidence="15"/>
<dbReference type="PANTHER" id="PTHR22993:SF9">
    <property type="entry name" value="FORMAMIDOPYRIMIDINE-DNA GLYCOSYLASE"/>
    <property type="match status" value="1"/>
</dbReference>
<dbReference type="InterPro" id="IPR015887">
    <property type="entry name" value="DNA_glyclase_Znf_dom_DNA_BS"/>
</dbReference>
<dbReference type="PROSITE" id="PS01242">
    <property type="entry name" value="ZF_FPG_1"/>
    <property type="match status" value="1"/>
</dbReference>
<organism evidence="18 19">
    <name type="scientific">Halomonas alkalicola</name>
    <dbReference type="NCBI Taxonomy" id="1930622"/>
    <lineage>
        <taxon>Bacteria</taxon>
        <taxon>Pseudomonadati</taxon>
        <taxon>Pseudomonadota</taxon>
        <taxon>Gammaproteobacteria</taxon>
        <taxon>Oceanospirillales</taxon>
        <taxon>Halomonadaceae</taxon>
        <taxon>Halomonas</taxon>
    </lineage>
</organism>
<evidence type="ECO:0000256" key="15">
    <source>
        <dbReference type="HAMAP-Rule" id="MF_00103"/>
    </source>
</evidence>
<comment type="similarity">
    <text evidence="2 15">Belongs to the FPG family.</text>
</comment>
<dbReference type="Pfam" id="PF06827">
    <property type="entry name" value="zf-FPG_IleRS"/>
    <property type="match status" value="1"/>
</dbReference>
<dbReference type="NCBIfam" id="TIGR00577">
    <property type="entry name" value="fpg"/>
    <property type="match status" value="1"/>
</dbReference>
<feature type="domain" description="FPG-type" evidence="16">
    <location>
        <begin position="247"/>
        <end position="281"/>
    </location>
</feature>
<dbReference type="Proteomes" id="UP001235344">
    <property type="component" value="Chromosome"/>
</dbReference>
<feature type="active site" description="Proton donor; for beta-elimination activity" evidence="15">
    <location>
        <position position="58"/>
    </location>
</feature>
<protein>
    <recommendedName>
        <fullName evidence="15">Formamidopyrimidine-DNA glycosylase</fullName>
        <shortName evidence="15">Fapy-DNA glycosylase</shortName>
        <ecNumber evidence="15">3.2.2.23</ecNumber>
    </recommendedName>
    <alternativeName>
        <fullName evidence="15">DNA-(apurinic or apyrimidinic site) lyase MutM</fullName>
        <shortName evidence="15">AP lyase MutM</shortName>
        <ecNumber evidence="15">4.2.99.18</ecNumber>
    </alternativeName>
</protein>
<dbReference type="SUPFAM" id="SSF57716">
    <property type="entry name" value="Glucocorticoid receptor-like (DNA-binding domain)"/>
    <property type="match status" value="1"/>
</dbReference>
<dbReference type="Gene3D" id="1.10.8.50">
    <property type="match status" value="1"/>
</dbReference>
<feature type="binding site" evidence="15">
    <location>
        <position position="162"/>
    </location>
    <ligand>
        <name>DNA</name>
        <dbReference type="ChEBI" id="CHEBI:16991"/>
    </ligand>
</feature>
<evidence type="ECO:0000313" key="19">
    <source>
        <dbReference type="Proteomes" id="UP001235344"/>
    </source>
</evidence>
<dbReference type="InterPro" id="IPR035937">
    <property type="entry name" value="FPG_N"/>
</dbReference>
<keyword evidence="6 15" id="KW-0863">Zinc-finger</keyword>
<keyword evidence="7 15" id="KW-0378">Hydrolase</keyword>
<keyword evidence="19" id="KW-1185">Reference proteome</keyword>
<feature type="domain" description="Formamidopyrimidine-DNA glycosylase catalytic" evidence="17">
    <location>
        <begin position="2"/>
        <end position="123"/>
    </location>
</feature>
<keyword evidence="11 15" id="KW-0456">Lyase</keyword>
<evidence type="ECO:0000256" key="14">
    <source>
        <dbReference type="ARBA" id="ARBA00044632"/>
    </source>
</evidence>
<evidence type="ECO:0000256" key="9">
    <source>
        <dbReference type="ARBA" id="ARBA00023125"/>
    </source>
</evidence>
<dbReference type="InterPro" id="IPR010663">
    <property type="entry name" value="Znf_FPG/IleRS"/>
</dbReference>
<feature type="binding site" evidence="15">
    <location>
        <position position="120"/>
    </location>
    <ligand>
        <name>DNA</name>
        <dbReference type="ChEBI" id="CHEBI:16991"/>
    </ligand>
</feature>
<evidence type="ECO:0000256" key="6">
    <source>
        <dbReference type="ARBA" id="ARBA00022771"/>
    </source>
</evidence>
<dbReference type="GO" id="GO:0008534">
    <property type="term" value="F:oxidized purine nucleobase lesion DNA N-glycosylase activity"/>
    <property type="evidence" value="ECO:0007669"/>
    <property type="project" value="UniProtKB-EC"/>
</dbReference>
<evidence type="ECO:0000256" key="8">
    <source>
        <dbReference type="ARBA" id="ARBA00022833"/>
    </source>
</evidence>
<keyword evidence="10 15" id="KW-0234">DNA repair</keyword>
<dbReference type="Gene3D" id="3.20.190.10">
    <property type="entry name" value="MutM-like, N-terminal"/>
    <property type="match status" value="1"/>
</dbReference>
<keyword evidence="5 15" id="KW-0227">DNA damage</keyword>
<evidence type="ECO:0000256" key="5">
    <source>
        <dbReference type="ARBA" id="ARBA00022763"/>
    </source>
</evidence>
<evidence type="ECO:0000259" key="16">
    <source>
        <dbReference type="PROSITE" id="PS51066"/>
    </source>
</evidence>
<dbReference type="InterPro" id="IPR015886">
    <property type="entry name" value="H2TH_FPG"/>
</dbReference>
<dbReference type="SMART" id="SM00898">
    <property type="entry name" value="Fapy_DNA_glyco"/>
    <property type="match status" value="1"/>
</dbReference>
<dbReference type="Pfam" id="PF01149">
    <property type="entry name" value="Fapy_DNA_glyco"/>
    <property type="match status" value="1"/>
</dbReference>
<evidence type="ECO:0000256" key="13">
    <source>
        <dbReference type="ARBA" id="ARBA00023295"/>
    </source>
</evidence>
<comment type="catalytic activity">
    <reaction evidence="14 15">
        <text>2'-deoxyribonucleotide-(2'-deoxyribose 5'-phosphate)-2'-deoxyribonucleotide-DNA = a 3'-end 2'-deoxyribonucleotide-(2,3-dehydro-2,3-deoxyribose 5'-phosphate)-DNA + a 5'-end 5'-phospho-2'-deoxyribonucleoside-DNA + H(+)</text>
        <dbReference type="Rhea" id="RHEA:66592"/>
        <dbReference type="Rhea" id="RHEA-COMP:13180"/>
        <dbReference type="Rhea" id="RHEA-COMP:16897"/>
        <dbReference type="Rhea" id="RHEA-COMP:17067"/>
        <dbReference type="ChEBI" id="CHEBI:15378"/>
        <dbReference type="ChEBI" id="CHEBI:136412"/>
        <dbReference type="ChEBI" id="CHEBI:157695"/>
        <dbReference type="ChEBI" id="CHEBI:167181"/>
        <dbReference type="EC" id="4.2.99.18"/>
    </reaction>
</comment>
<reference evidence="18 19" key="1">
    <citation type="submission" date="2023-08" db="EMBL/GenBank/DDBJ databases">
        <title>Transcriptome Analysis of Halomonas alkalicola CICC 11012s to Identify the Genes Involved in Alkaline Tolerances.</title>
        <authorList>
            <person name="Zhai L."/>
        </authorList>
    </citation>
    <scope>NUCLEOTIDE SEQUENCE [LARGE SCALE GENOMIC DNA]</scope>
    <source>
        <strain evidence="18 19">CICC 11012s</strain>
    </source>
</reference>
<dbReference type="InterPro" id="IPR020629">
    <property type="entry name" value="FPG_Glyclase"/>
</dbReference>
<dbReference type="SMART" id="SM01232">
    <property type="entry name" value="H2TH"/>
    <property type="match status" value="1"/>
</dbReference>
<dbReference type="InterPro" id="IPR000214">
    <property type="entry name" value="Znf_DNA_glyclase/AP_lyase"/>
</dbReference>
<dbReference type="SUPFAM" id="SSF46946">
    <property type="entry name" value="S13-like H2TH domain"/>
    <property type="match status" value="1"/>
</dbReference>
<dbReference type="SUPFAM" id="SSF81624">
    <property type="entry name" value="N-terminal domain of MutM-like DNA repair proteins"/>
    <property type="match status" value="1"/>
</dbReference>
<keyword evidence="13 15" id="KW-0326">Glycosidase</keyword>
<evidence type="ECO:0000256" key="1">
    <source>
        <dbReference type="ARBA" id="ARBA00001668"/>
    </source>
</evidence>
<dbReference type="CDD" id="cd08966">
    <property type="entry name" value="EcFpg-like_N"/>
    <property type="match status" value="1"/>
</dbReference>